<feature type="domain" description="Teneurin-like YD-shell" evidence="7">
    <location>
        <begin position="1316"/>
        <end position="1389"/>
    </location>
</feature>
<keyword evidence="6" id="KW-0732">Signal</keyword>
<feature type="chain" id="PRO_5016451102" evidence="6">
    <location>
        <begin position="25"/>
        <end position="2224"/>
    </location>
</feature>
<reference evidence="8 9" key="1">
    <citation type="submission" date="2018-04" db="EMBL/GenBank/DDBJ databases">
        <title>Draft Genome Sequence of Phosphate-Solubilizing Chryseobacterium sp. ISE14 that is a Biocontrol and Plant Growth-Promoting Rhizobacterium Isolated from Cucumber.</title>
        <authorList>
            <person name="Jeong J.-J."/>
            <person name="Sang M.K."/>
            <person name="Choi I.-G."/>
            <person name="Kim K.D."/>
        </authorList>
    </citation>
    <scope>NUCLEOTIDE SEQUENCE [LARGE SCALE GENOMIC DNA]</scope>
    <source>
        <strain evidence="8 9">ISE14</strain>
    </source>
</reference>
<keyword evidence="4" id="KW-0843">Virulence</keyword>
<dbReference type="RefSeq" id="WP_109711728.1">
    <property type="nucleotide sequence ID" value="NZ_PPED02000002.1"/>
</dbReference>
<keyword evidence="9" id="KW-1185">Reference proteome</keyword>
<evidence type="ECO:0000256" key="6">
    <source>
        <dbReference type="SAM" id="SignalP"/>
    </source>
</evidence>
<dbReference type="GO" id="GO:0005576">
    <property type="term" value="C:extracellular region"/>
    <property type="evidence" value="ECO:0007669"/>
    <property type="project" value="UniProtKB-SubCell"/>
</dbReference>
<dbReference type="EMBL" id="PPED02000002">
    <property type="protein sequence ID" value="PWN70093.1"/>
    <property type="molecule type" value="Genomic_DNA"/>
</dbReference>
<feature type="signal peptide" evidence="6">
    <location>
        <begin position="1"/>
        <end position="24"/>
    </location>
</feature>
<dbReference type="OrthoDB" id="6225685at2"/>
<dbReference type="GO" id="GO:0005737">
    <property type="term" value="C:cytoplasm"/>
    <property type="evidence" value="ECO:0007669"/>
    <property type="project" value="InterPro"/>
</dbReference>
<organism evidence="8 9">
    <name type="scientific">Chryseobacterium phosphatilyticum</name>
    <dbReference type="NCBI Taxonomy" id="475075"/>
    <lineage>
        <taxon>Bacteria</taxon>
        <taxon>Pseudomonadati</taxon>
        <taxon>Bacteroidota</taxon>
        <taxon>Flavobacteriia</taxon>
        <taxon>Flavobacteriales</taxon>
        <taxon>Weeksellaceae</taxon>
        <taxon>Chryseobacterium group</taxon>
        <taxon>Chryseobacterium</taxon>
    </lineage>
</organism>
<sequence>MKFFSSLMLSLCSVLGFSQTILYQAETASRTVQDPQTVVMAQGFRATADVSNPFVAKIGPATENPGGGPANSNAGSNSPTGTSSPSGQSFHDTKGNIEVSAGGQLQYTLPIALPPGVKSVAPQINLVYTSNSGSGIAGYGWNISGISAISRMSKNIERDGVTKGIQLDYSDVYSFNGQRLILKSGEYGKDGAEYATEKYSNIKIKSVGSFQDIGPAHFEVTFEDGSQAWYGAYKAGFRDNPDVTTPLEYNIVKWKDAQGNVIHYNYRKQNNVAVLTTITWGGNETLNKADFNEILFTYASRDLAEQSYVAGIGFTQSNLLKEIKVSSNGSQFKRYAINYVKNGTNYQFIDKITEYNSADEAANPVAFTNEPDPSATNIFNQNSRYDDIYGDNIVTADFNGDGKLDFLKGNTIMLGRLDGNSNFVNISYEGDFLTIVNTPKNNVFLDRQSFATAAWDYLTNKVTINYYALNANNVLEKYNSFELSGIPANVFAEAACYPEYNQNFCNSGHTVGISGKEGDFNGDGISELLLRVEGVSWCNCEDYYGSYQTRKNTTTGEAYFYVDTKNNFTKAITTDHFQYVIGDFDGDGKSDLANFAGTTGIYSFNEATKDFELKIQFAGQIPYEGRKFGDFNGDGKTDILVPVGVDSSDWRMYVSTGKGFKEYYYSNLFLYKPRHQGAPRKNRSTVRTYSISDINKDGKSDFMIFESQVWFRDGVFDWNNPDSSYGFNYLRNDGVDADGKPIFTNAYNISPVELDWDGENINYSMYGEHYIPIVGSSRIAQLNTEFAIIHKTKLITWNLGSKIDKISRINSITQGGLKTNIEYSNLSNPAVYKSSYAVSPVTYPFINISDNTNYNVVSRLIQGERKQDFRYRDLVGHLNGKGMIGFKQSARSTFFATGFESTQIWNGSEIDLLNEGAPYKDWSIRTPDESKVFPSDISLANTQLLSFKQYEYNVTKILNGTVVTTVADADKPKIVTSINPSVTTSKDFLKDIKIVHKVENYNSDYLPTKSTTTVNNGLAVSTSELEYYPSNLTSGPGYGIGKPKMKTETTKAYGDTKVGKEEYTYENNLLKSTKTWDRDNVGYLQEVYSYDGFGNITQKTISNSVDAQTKTTLTAYDDKGRFVVKKTDDLGLSDASAYNNWGQILSQTDPLGNTAVNTYDAWGKLLKSKTNLGGTTTYQYEKDNASNVIVTQYDPDGNVSKKYTNLLGQVYKTSTKALGQGQFVSKDIKYDLLGRKVSESEAYNEGGSAWQLNTIAYDDSVFPAKVTITAFTGKKQETSITGTTTTERELTGYQRVTSKTSDALGNIVASTDKGGTVQFSYNAAGEQTQAKYAENIVTIKYDAWGRKSEFNDPSNGIYKYEYDGFGQPTKIVSPKGTKEYTYNNIGQLISQKEVSTTDGGKATNKLISFTYDDKGRVISKSGTSNGKAYSSNAAYDPQGRLISASESSNERYFIQKGITYDDKGKVISYEKQLYSSGTLTKVQVENVYSAWNGELYQIKDKKSGKVLWELKETNGRGQVLKAQLGAAEIRNTYENDGTLSQVAHYSAVKPGILQLAYNFNAIKNELEARTTAGDFNITESFDYDDNNRLINWTNPVTNIKPQTNRNVYDVKGRILENDQVGKIKFDNAAKIYQPTGMTLNAAGTQNYNNDLIQSIVYNENNDPVFIDGVKGDVGFQYGLTSMRQRVTYGGNFTADREGKFTKFYSEDASFEVVKDNTTGKEKHVLYIGGSPYESSIIYLKNYEETSGSYKFLHKDYLGSILAISDEAGNKLEQRHYDAWGNLTHLQIGNGPVITDKNAIDNTSLLIDRGYTSHEHFAEVGIIHMNGRLYDPLLRRFLNADDYIQDPYNTQNYNKYGYVLNNPLMFNDPTGEIMGWDDVLIAIGVAIFTSFATDYYLNRPVNIGSLVQSVAMSLMSMGISNGIGDVFKVGGEIAKALGKGGTMIARAGAHALTQGALSYVQGGKFLSGMLSGAFASLSLDLLGWAKNGAGEFSVIRSDGFAMLTGAVSGGIGSALTGGNFWAGAAQGLVVTVFNHLAMHEPPAGFNENYFADESGEYFKIGEYLYQHRVDGKIVDTKYISGIILKTKFMVAREWFSAISKTGNMITTIGLGLTASVIGAEIGVPLLAIGNYIRLAGDIGYTATYAMEGRYAKAVAQGTEVAASFIVAEATGGVLKMKSPGQNELASAASRAFAGELNGRLVTDGAAPVIKAEIKAQSKQKVKTVN</sequence>
<dbReference type="InterPro" id="IPR050708">
    <property type="entry name" value="T6SS_VgrG/RHS"/>
</dbReference>
<dbReference type="Pfam" id="PF03534">
    <property type="entry name" value="SpvB"/>
    <property type="match status" value="1"/>
</dbReference>
<evidence type="ECO:0000256" key="2">
    <source>
        <dbReference type="ARBA" id="ARBA00022525"/>
    </source>
</evidence>
<dbReference type="InterPro" id="IPR056823">
    <property type="entry name" value="TEN-like_YD-shell"/>
</dbReference>
<evidence type="ECO:0000259" key="7">
    <source>
        <dbReference type="Pfam" id="PF25023"/>
    </source>
</evidence>
<dbReference type="Pfam" id="PF25023">
    <property type="entry name" value="TEN_YD-shell"/>
    <property type="match status" value="1"/>
</dbReference>
<evidence type="ECO:0000256" key="5">
    <source>
        <dbReference type="SAM" id="MobiDB-lite"/>
    </source>
</evidence>
<dbReference type="PANTHER" id="PTHR32305:SF15">
    <property type="entry name" value="PROTEIN RHSA-RELATED"/>
    <property type="match status" value="1"/>
</dbReference>
<comment type="subcellular location">
    <subcellularLocation>
        <location evidence="1">Secreted</location>
    </subcellularLocation>
</comment>
<evidence type="ECO:0000256" key="3">
    <source>
        <dbReference type="ARBA" id="ARBA00022737"/>
    </source>
</evidence>
<keyword evidence="2" id="KW-0964">Secreted</keyword>
<dbReference type="InterPro" id="IPR028994">
    <property type="entry name" value="Integrin_alpha_N"/>
</dbReference>
<evidence type="ECO:0000313" key="8">
    <source>
        <dbReference type="EMBL" id="PWN70093.1"/>
    </source>
</evidence>
<evidence type="ECO:0000313" key="9">
    <source>
        <dbReference type="Proteomes" id="UP000236594"/>
    </source>
</evidence>
<dbReference type="Proteomes" id="UP000236594">
    <property type="component" value="Unassembled WGS sequence"/>
</dbReference>
<comment type="caution">
    <text evidence="8">The sequence shown here is derived from an EMBL/GenBank/DDBJ whole genome shotgun (WGS) entry which is preliminary data.</text>
</comment>
<dbReference type="SUPFAM" id="SSF69318">
    <property type="entry name" value="Integrin alpha N-terminal domain"/>
    <property type="match status" value="1"/>
</dbReference>
<dbReference type="Gene3D" id="2.180.10.10">
    <property type="entry name" value="RHS repeat-associated core"/>
    <property type="match status" value="1"/>
</dbReference>
<keyword evidence="3" id="KW-0677">Repeat</keyword>
<protein>
    <submittedName>
        <fullName evidence="8">Type IV secretion protein Rhs</fullName>
    </submittedName>
</protein>
<dbReference type="InterPro" id="IPR022385">
    <property type="entry name" value="Rhs_assc_core"/>
</dbReference>
<accession>A0A316XCX4</accession>
<feature type="compositionally biased region" description="Low complexity" evidence="5">
    <location>
        <begin position="70"/>
        <end position="87"/>
    </location>
</feature>
<name>A0A316XCX4_9FLAO</name>
<evidence type="ECO:0000256" key="4">
    <source>
        <dbReference type="ARBA" id="ARBA00023026"/>
    </source>
</evidence>
<dbReference type="PANTHER" id="PTHR32305">
    <property type="match status" value="1"/>
</dbReference>
<proteinExistence type="predicted"/>
<feature type="region of interest" description="Disordered" evidence="5">
    <location>
        <begin position="56"/>
        <end position="95"/>
    </location>
</feature>
<dbReference type="InterPro" id="IPR003284">
    <property type="entry name" value="Sal_SpvB"/>
</dbReference>
<evidence type="ECO:0000256" key="1">
    <source>
        <dbReference type="ARBA" id="ARBA00004613"/>
    </source>
</evidence>
<dbReference type="NCBIfam" id="TIGR03696">
    <property type="entry name" value="Rhs_assc_core"/>
    <property type="match status" value="1"/>
</dbReference>
<gene>
    <name evidence="8" type="ORF">C1631_008850</name>
</gene>